<sequence length="103" mass="10995">MTSNQKSKAKTGLHYSTPMRSSSSMCRQRSSAHQTEAQAPDDELHGMRMLLMFLLLLLLLQAPARNLLQEVGGKSGWTPSGQPVPMPIAAAASNAAAATCSVR</sequence>
<keyword evidence="2" id="KW-1185">Reference proteome</keyword>
<dbReference type="WBParaSite" id="maker-uti_cns_0047991-snap-gene-0.3-mRNA-1">
    <property type="protein sequence ID" value="maker-uti_cns_0047991-snap-gene-0.3-mRNA-1"/>
    <property type="gene ID" value="maker-uti_cns_0047991-snap-gene-0.3"/>
</dbReference>
<feature type="region of interest" description="Disordered" evidence="1">
    <location>
        <begin position="1"/>
        <end position="40"/>
    </location>
</feature>
<evidence type="ECO:0000256" key="1">
    <source>
        <dbReference type="SAM" id="MobiDB-lite"/>
    </source>
</evidence>
<protein>
    <submittedName>
        <fullName evidence="3">Uncharacterized protein</fullName>
    </submittedName>
</protein>
<evidence type="ECO:0000313" key="2">
    <source>
        <dbReference type="Proteomes" id="UP000095280"/>
    </source>
</evidence>
<dbReference type="AlphaFoldDB" id="A0A1I8JIJ2"/>
<feature type="compositionally biased region" description="Low complexity" evidence="1">
    <location>
        <begin position="19"/>
        <end position="31"/>
    </location>
</feature>
<accession>A0A1I8JIJ2</accession>
<evidence type="ECO:0000313" key="3">
    <source>
        <dbReference type="WBParaSite" id="maker-uti_cns_0047991-snap-gene-0.3-mRNA-1"/>
    </source>
</evidence>
<reference evidence="3" key="1">
    <citation type="submission" date="2016-11" db="UniProtKB">
        <authorList>
            <consortium name="WormBaseParasite"/>
        </authorList>
    </citation>
    <scope>IDENTIFICATION</scope>
</reference>
<dbReference type="Proteomes" id="UP000095280">
    <property type="component" value="Unplaced"/>
</dbReference>
<organism evidence="2 3">
    <name type="scientific">Macrostomum lignano</name>
    <dbReference type="NCBI Taxonomy" id="282301"/>
    <lineage>
        <taxon>Eukaryota</taxon>
        <taxon>Metazoa</taxon>
        <taxon>Spiralia</taxon>
        <taxon>Lophotrochozoa</taxon>
        <taxon>Platyhelminthes</taxon>
        <taxon>Rhabditophora</taxon>
        <taxon>Macrostomorpha</taxon>
        <taxon>Macrostomida</taxon>
        <taxon>Macrostomidae</taxon>
        <taxon>Macrostomum</taxon>
    </lineage>
</organism>
<name>A0A1I8JIJ2_9PLAT</name>
<proteinExistence type="predicted"/>